<accession>A0AAV5EFB1</accession>
<feature type="compositionally biased region" description="Polar residues" evidence="6">
    <location>
        <begin position="207"/>
        <end position="217"/>
    </location>
</feature>
<evidence type="ECO:0000256" key="4">
    <source>
        <dbReference type="ARBA" id="ARBA00023163"/>
    </source>
</evidence>
<evidence type="ECO:0000256" key="6">
    <source>
        <dbReference type="SAM" id="MobiDB-lite"/>
    </source>
</evidence>
<dbReference type="AlphaFoldDB" id="A0AAV5EFB1"/>
<dbReference type="GO" id="GO:0006355">
    <property type="term" value="P:regulation of DNA-templated transcription"/>
    <property type="evidence" value="ECO:0007669"/>
    <property type="project" value="InterPro"/>
</dbReference>
<evidence type="ECO:0000256" key="2">
    <source>
        <dbReference type="ARBA" id="ARBA00023015"/>
    </source>
</evidence>
<keyword evidence="9" id="KW-1185">Reference proteome</keyword>
<protein>
    <recommendedName>
        <fullName evidence="7">NAC domain-containing protein</fullName>
    </recommendedName>
</protein>
<feature type="domain" description="NAC" evidence="7">
    <location>
        <begin position="5"/>
        <end position="157"/>
    </location>
</feature>
<dbReference type="InterPro" id="IPR003441">
    <property type="entry name" value="NAC-dom"/>
</dbReference>
<evidence type="ECO:0000313" key="9">
    <source>
        <dbReference type="Proteomes" id="UP001054889"/>
    </source>
</evidence>
<evidence type="ECO:0000256" key="3">
    <source>
        <dbReference type="ARBA" id="ARBA00023125"/>
    </source>
</evidence>
<sequence length="304" mass="33109">MESVLHLGFRFEPTPTQAVTYFLPRLIAGEPMHAAIRPFVHTADVYACEPGVLAAQFRPTPRTGDRFFFSTCKLQPHKQAGKSIRAVRAAGPGSWHSQGNSTDVRDDAGVKVGEVKKLRYKKGGKFTDWLVDEFSSSCSDCDVVGDRQHVLCKIYVSPRAGPDSAARQESDAFVKRPAAPPITEPPCPKRTRRCAPVQAPAPPNWSPQPSTQASTAALTPCSPVAAPVPAAAREEDDDSDFDFEFAKSLEGTLEQAAEGEVAAESQDDDTDWFQLSEALNQQMYEHIDAFDAAIGRRGNPMMCA</sequence>
<dbReference type="SUPFAM" id="SSF101941">
    <property type="entry name" value="NAC domain"/>
    <property type="match status" value="1"/>
</dbReference>
<keyword evidence="4" id="KW-0804">Transcription</keyword>
<reference evidence="8" key="2">
    <citation type="submission" date="2021-12" db="EMBL/GenBank/DDBJ databases">
        <title>Resequencing data analysis of finger millet.</title>
        <authorList>
            <person name="Hatakeyama M."/>
            <person name="Aluri S."/>
            <person name="Balachadran M.T."/>
            <person name="Sivarajan S.R."/>
            <person name="Poveda L."/>
            <person name="Shimizu-Inatsugi R."/>
            <person name="Schlapbach R."/>
            <person name="Sreeman S.M."/>
            <person name="Shimizu K.K."/>
        </authorList>
    </citation>
    <scope>NUCLEOTIDE SEQUENCE</scope>
</reference>
<dbReference type="GO" id="GO:0005634">
    <property type="term" value="C:nucleus"/>
    <property type="evidence" value="ECO:0007669"/>
    <property type="project" value="UniProtKB-SubCell"/>
</dbReference>
<dbReference type="Pfam" id="PF02365">
    <property type="entry name" value="NAM"/>
    <property type="match status" value="1"/>
</dbReference>
<dbReference type="PROSITE" id="PS51005">
    <property type="entry name" value="NAC"/>
    <property type="match status" value="1"/>
</dbReference>
<dbReference type="PANTHER" id="PTHR31989">
    <property type="entry name" value="NAC DOMAIN-CONTAINING PROTEIN 82-RELATED"/>
    <property type="match status" value="1"/>
</dbReference>
<gene>
    <name evidence="8" type="primary">gb08358</name>
    <name evidence="8" type="ORF">PR202_gb08358</name>
</gene>
<keyword evidence="3" id="KW-0238">DNA-binding</keyword>
<organism evidence="8 9">
    <name type="scientific">Eleusine coracana subsp. coracana</name>
    <dbReference type="NCBI Taxonomy" id="191504"/>
    <lineage>
        <taxon>Eukaryota</taxon>
        <taxon>Viridiplantae</taxon>
        <taxon>Streptophyta</taxon>
        <taxon>Embryophyta</taxon>
        <taxon>Tracheophyta</taxon>
        <taxon>Spermatophyta</taxon>
        <taxon>Magnoliopsida</taxon>
        <taxon>Liliopsida</taxon>
        <taxon>Poales</taxon>
        <taxon>Poaceae</taxon>
        <taxon>PACMAD clade</taxon>
        <taxon>Chloridoideae</taxon>
        <taxon>Cynodonteae</taxon>
        <taxon>Eleusininae</taxon>
        <taxon>Eleusine</taxon>
    </lineage>
</organism>
<feature type="compositionally biased region" description="Pro residues" evidence="6">
    <location>
        <begin position="178"/>
        <end position="188"/>
    </location>
</feature>
<name>A0AAV5EFB1_ELECO</name>
<proteinExistence type="predicted"/>
<comment type="caution">
    <text evidence="8">The sequence shown here is derived from an EMBL/GenBank/DDBJ whole genome shotgun (WGS) entry which is preliminary data.</text>
</comment>
<feature type="region of interest" description="Disordered" evidence="6">
    <location>
        <begin position="160"/>
        <end position="217"/>
    </location>
</feature>
<evidence type="ECO:0000259" key="7">
    <source>
        <dbReference type="PROSITE" id="PS51005"/>
    </source>
</evidence>
<dbReference type="Gene3D" id="2.170.150.80">
    <property type="entry name" value="NAC domain"/>
    <property type="match status" value="1"/>
</dbReference>
<keyword evidence="2" id="KW-0805">Transcription regulation</keyword>
<comment type="subcellular location">
    <subcellularLocation>
        <location evidence="1">Nucleus</location>
    </subcellularLocation>
</comment>
<dbReference type="InterPro" id="IPR036093">
    <property type="entry name" value="NAC_dom_sf"/>
</dbReference>
<dbReference type="EMBL" id="BQKI01000075">
    <property type="protein sequence ID" value="GJN20920.1"/>
    <property type="molecule type" value="Genomic_DNA"/>
</dbReference>
<keyword evidence="5" id="KW-0539">Nucleus</keyword>
<dbReference type="Proteomes" id="UP001054889">
    <property type="component" value="Unassembled WGS sequence"/>
</dbReference>
<evidence type="ECO:0000313" key="8">
    <source>
        <dbReference type="EMBL" id="GJN20920.1"/>
    </source>
</evidence>
<evidence type="ECO:0000256" key="1">
    <source>
        <dbReference type="ARBA" id="ARBA00004123"/>
    </source>
</evidence>
<reference evidence="8" key="1">
    <citation type="journal article" date="2018" name="DNA Res.">
        <title>Multiple hybrid de novo genome assembly of finger millet, an orphan allotetraploid crop.</title>
        <authorList>
            <person name="Hatakeyama M."/>
            <person name="Aluri S."/>
            <person name="Balachadran M.T."/>
            <person name="Sivarajan S.R."/>
            <person name="Patrignani A."/>
            <person name="Gruter S."/>
            <person name="Poveda L."/>
            <person name="Shimizu-Inatsugi R."/>
            <person name="Baeten J."/>
            <person name="Francoijs K.J."/>
            <person name="Nataraja K.N."/>
            <person name="Reddy Y.A.N."/>
            <person name="Phadnis S."/>
            <person name="Ravikumar R.L."/>
            <person name="Schlapbach R."/>
            <person name="Sreeman S.M."/>
            <person name="Shimizu K.K."/>
        </authorList>
    </citation>
    <scope>NUCLEOTIDE SEQUENCE</scope>
</reference>
<evidence type="ECO:0000256" key="5">
    <source>
        <dbReference type="ARBA" id="ARBA00023242"/>
    </source>
</evidence>
<dbReference type="GO" id="GO:0003677">
    <property type="term" value="F:DNA binding"/>
    <property type="evidence" value="ECO:0007669"/>
    <property type="project" value="UniProtKB-KW"/>
</dbReference>